<dbReference type="AlphaFoldDB" id="A0A0U5CWP7"/>
<protein>
    <submittedName>
        <fullName evidence="1">Uncharacterized protein</fullName>
    </submittedName>
</protein>
<accession>A0A0U5CWP7</accession>
<name>A0A0U5CWP7_9EURY</name>
<organism evidence="1 2">
    <name type="scientific">Halobacterium hubeiense</name>
    <dbReference type="NCBI Taxonomy" id="1407499"/>
    <lineage>
        <taxon>Archaea</taxon>
        <taxon>Methanobacteriati</taxon>
        <taxon>Methanobacteriota</taxon>
        <taxon>Stenosarchaea group</taxon>
        <taxon>Halobacteria</taxon>
        <taxon>Halobacteriales</taxon>
        <taxon>Halobacteriaceae</taxon>
        <taxon>Halobacterium</taxon>
    </lineage>
</organism>
<evidence type="ECO:0000313" key="1">
    <source>
        <dbReference type="EMBL" id="CQH51352.1"/>
    </source>
</evidence>
<dbReference type="Proteomes" id="UP000066737">
    <property type="component" value="Chromosome I"/>
</dbReference>
<sequence>MDSSMRDSGAGVEWTPATADDRRAPVRRNVRYLEAVLEHRGLEATRFGGGFFPDAVPYTCGEEARVFYWRPVLDAAAPPAGEWSHVCATPYRVQPAGDGEPISPALTADDGRTVVVEGTVGGDSTEAELATGVAPDVTIERVSGDEAVVTAAGDRYRVARGQRRELPLGERRVELPDGETATAEPVLSVRYPGERTFYHPAVDATYRLFPSFGLDLDDAPRALDVEPGPNVTEDAVAAELGVDLDSRPYAERVLWQAFVHTAFGNDAAPTLAQFPDGLLAVWPDG</sequence>
<dbReference type="STRING" id="1407499.HHUB_1723"/>
<proteinExistence type="predicted"/>
<dbReference type="EMBL" id="LN831302">
    <property type="protein sequence ID" value="CQH51352.1"/>
    <property type="molecule type" value="Genomic_DNA"/>
</dbReference>
<evidence type="ECO:0000313" key="2">
    <source>
        <dbReference type="Proteomes" id="UP000066737"/>
    </source>
</evidence>
<keyword evidence="2" id="KW-1185">Reference proteome</keyword>
<gene>
    <name evidence="1" type="ORF">HHUB_1723</name>
</gene>
<reference evidence="2" key="1">
    <citation type="journal article" date="2016" name="Environ. Microbiol.">
        <title>The complete genome of a viable archaeum isolated from 123-million-year-old rock salt.</title>
        <authorList>
            <person name="Jaakkola S.T."/>
            <person name="Pfeiffer F."/>
            <person name="Ravantti J.J."/>
            <person name="Guo Q."/>
            <person name="Liu Y."/>
            <person name="Chen X."/>
            <person name="Ma H."/>
            <person name="Yang C."/>
            <person name="Oksanen H.M."/>
            <person name="Bamford D.H."/>
        </authorList>
    </citation>
    <scope>NUCLEOTIDE SEQUENCE</scope>
    <source>
        <strain evidence="2">JI20-1</strain>
    </source>
</reference>
<dbReference type="KEGG" id="hhb:Hhub_1723"/>